<dbReference type="GO" id="GO:0005634">
    <property type="term" value="C:nucleus"/>
    <property type="evidence" value="ECO:0007669"/>
    <property type="project" value="TreeGrafter"/>
</dbReference>
<dbReference type="Pfam" id="PF00397">
    <property type="entry name" value="WW"/>
    <property type="match status" value="1"/>
</dbReference>
<feature type="compositionally biased region" description="Basic and acidic residues" evidence="2">
    <location>
        <begin position="583"/>
        <end position="595"/>
    </location>
</feature>
<dbReference type="Gene3D" id="2.20.70.10">
    <property type="match status" value="2"/>
</dbReference>
<dbReference type="GO" id="GO:0003712">
    <property type="term" value="F:transcription coregulator activity"/>
    <property type="evidence" value="ECO:0007669"/>
    <property type="project" value="TreeGrafter"/>
</dbReference>
<dbReference type="Proteomes" id="UP000319257">
    <property type="component" value="Unassembled WGS sequence"/>
</dbReference>
<feature type="region of interest" description="Disordered" evidence="2">
    <location>
        <begin position="235"/>
        <end position="259"/>
    </location>
</feature>
<evidence type="ECO:0000256" key="1">
    <source>
        <dbReference type="ARBA" id="ARBA00022737"/>
    </source>
</evidence>
<dbReference type="InterPro" id="IPR045148">
    <property type="entry name" value="TCRG1-like"/>
</dbReference>
<feature type="region of interest" description="Disordered" evidence="2">
    <location>
        <begin position="441"/>
        <end position="479"/>
    </location>
</feature>
<feature type="region of interest" description="Disordered" evidence="2">
    <location>
        <begin position="529"/>
        <end position="611"/>
    </location>
</feature>
<dbReference type="FunFam" id="2.20.70.10:FF:000049">
    <property type="entry name" value="Transcription elongation regulator 1-like"/>
    <property type="match status" value="1"/>
</dbReference>
<dbReference type="STRING" id="1093900.A0A507AUM3"/>
<feature type="region of interest" description="Disordered" evidence="2">
    <location>
        <begin position="840"/>
        <end position="916"/>
    </location>
</feature>
<feature type="compositionally biased region" description="Basic and acidic residues" evidence="2">
    <location>
        <begin position="122"/>
        <end position="135"/>
    </location>
</feature>
<gene>
    <name evidence="4" type="ORF">E0L32_005865</name>
</gene>
<dbReference type="CDD" id="cd00201">
    <property type="entry name" value="WW"/>
    <property type="match status" value="1"/>
</dbReference>
<dbReference type="PANTHER" id="PTHR15377:SF3">
    <property type="entry name" value="WW DOMAIN-CONTAINING PROTEIN"/>
    <property type="match status" value="1"/>
</dbReference>
<keyword evidence="1" id="KW-0677">Repeat</keyword>
<dbReference type="Gene3D" id="1.10.10.440">
    <property type="entry name" value="FF domain"/>
    <property type="match status" value="1"/>
</dbReference>
<comment type="caution">
    <text evidence="4">The sequence shown here is derived from an EMBL/GenBank/DDBJ whole genome shotgun (WGS) entry which is preliminary data.</text>
</comment>
<evidence type="ECO:0000313" key="5">
    <source>
        <dbReference type="Proteomes" id="UP000319257"/>
    </source>
</evidence>
<organism evidence="4 5">
    <name type="scientific">Thyridium curvatum</name>
    <dbReference type="NCBI Taxonomy" id="1093900"/>
    <lineage>
        <taxon>Eukaryota</taxon>
        <taxon>Fungi</taxon>
        <taxon>Dikarya</taxon>
        <taxon>Ascomycota</taxon>
        <taxon>Pezizomycotina</taxon>
        <taxon>Sordariomycetes</taxon>
        <taxon>Sordariomycetidae</taxon>
        <taxon>Thyridiales</taxon>
        <taxon>Thyridiaceae</taxon>
        <taxon>Thyridium</taxon>
    </lineage>
</organism>
<dbReference type="PANTHER" id="PTHR15377">
    <property type="entry name" value="TRANSCRIPTION ELONGATION REGULATOR 1"/>
    <property type="match status" value="1"/>
</dbReference>
<dbReference type="InterPro" id="IPR002713">
    <property type="entry name" value="FF_domain"/>
</dbReference>
<dbReference type="PROSITE" id="PS50020">
    <property type="entry name" value="WW_DOMAIN_2"/>
    <property type="match status" value="1"/>
</dbReference>
<evidence type="ECO:0000313" key="4">
    <source>
        <dbReference type="EMBL" id="TPX13662.1"/>
    </source>
</evidence>
<dbReference type="InterPro" id="IPR001202">
    <property type="entry name" value="WW_dom"/>
</dbReference>
<dbReference type="SMART" id="SM00456">
    <property type="entry name" value="WW"/>
    <property type="match status" value="2"/>
</dbReference>
<dbReference type="InterPro" id="IPR036020">
    <property type="entry name" value="WW_dom_sf"/>
</dbReference>
<dbReference type="GO" id="GO:0070063">
    <property type="term" value="F:RNA polymerase binding"/>
    <property type="evidence" value="ECO:0007669"/>
    <property type="project" value="InterPro"/>
</dbReference>
<feature type="domain" description="WW" evidence="3">
    <location>
        <begin position="372"/>
        <end position="405"/>
    </location>
</feature>
<dbReference type="EMBL" id="SKBQ01000032">
    <property type="protein sequence ID" value="TPX13662.1"/>
    <property type="molecule type" value="Genomic_DNA"/>
</dbReference>
<keyword evidence="5" id="KW-1185">Reference proteome</keyword>
<feature type="compositionally biased region" description="Basic and acidic residues" evidence="2">
    <location>
        <begin position="529"/>
        <end position="543"/>
    </location>
</feature>
<dbReference type="InParanoid" id="A0A507AUM3"/>
<sequence>MSKTAHLCFHMTQIIYPFPSSYAHQCVYDGRSVSTYSHVSAKSPPTKLVEFVAYILRPLLFVPKPAVPANGDGLGTRVRLVAVATAQARPVPPVAPVCHDPPQQRTRAHVVHIVSVVLAPADGDHGRPDERRQAEDGAAEVTSRVHHALEVAASVAAGRSPAAAPEDKDLALAREEEAEVTEPGEGEARVARGEGAPAVVQRVVVRLGADLEGDELVLRGAGRGLAARDEVRAGPANGVLDDVGQGRGQDEGDGEAEDRHVVRVRGRAGDEVVEQDEAQRDEEDVALLQILTHWHALNFRMREGDVEVVDREHAVERLDEELDLGFRGAPPFSTTAHATLPLTVQAQPNLWASFVAMLKSTYKPSPAVANPSPLPPGWTEHKAPSGHTYYYNAETKESTYKRPGAAPEAPVAGFGPAAPPTPQVNLSDPRVANAFMAQYNPQQFQSHRGGRGGARGGGRGGHDGRPRPQPTDKPVSKAEIPGCEPWILVYTKYGRRFAYNPAKNASFWRIPDKLKAGILELDQARIREKAEGGKPADAKKEGQAADDVASQEDEEAEGGPDYDSSEYEEVEVTDDEGEEGGEEEGHAQKRQRTEEPTEEDQPVEFSEADIAFQLQAMGEDYAMDADQGYEEDEAWEEPQISDEDARDLFKDLLNDFKISPYSPWDKLIEEGKVFDDPRYTALTTMKARKEVWEEWSRDKIKQLKEQRAKQEKKNPRIPYMAFLQEKATPKLYWPEFRRKYKKEAPMKDPALSDKDREKWYREHINRLKLPQSTLKADLTALLKSLPVSKLNNGTHLDNLPPELTTDIRFISLDPKTRDPLLEAYVQTLAPPPEDLQAAVKDEAAQKAQEAREKRENALRERDRAVAEEKRRQQRRLEMGKAALREEERELEEAMRVGKRGLQSQLAGASAEAGKPS</sequence>
<dbReference type="SUPFAM" id="SSF81698">
    <property type="entry name" value="FF domain"/>
    <property type="match status" value="1"/>
</dbReference>
<reference evidence="4 5" key="1">
    <citation type="submission" date="2019-06" db="EMBL/GenBank/DDBJ databases">
        <title>Draft genome sequence of the filamentous fungus Phialemoniopsis curvata isolated from diesel fuel.</title>
        <authorList>
            <person name="Varaljay V.A."/>
            <person name="Lyon W.J."/>
            <person name="Crouch A.L."/>
            <person name="Drake C.E."/>
            <person name="Hollomon J.M."/>
            <person name="Nadeau L.J."/>
            <person name="Nunn H.S."/>
            <person name="Stevenson B.S."/>
            <person name="Bojanowski C.L."/>
            <person name="Crookes-Goodson W.J."/>
        </authorList>
    </citation>
    <scope>NUCLEOTIDE SEQUENCE [LARGE SCALE GENOMIC DNA]</scope>
    <source>
        <strain evidence="4 5">D216</strain>
    </source>
</reference>
<dbReference type="RefSeq" id="XP_030995373.1">
    <property type="nucleotide sequence ID" value="XM_031140433.1"/>
</dbReference>
<dbReference type="FunFam" id="1.10.10.440:FF:000035">
    <property type="entry name" value="Putative ff domain protein"/>
    <property type="match status" value="1"/>
</dbReference>
<feature type="compositionally biased region" description="Basic and acidic residues" evidence="2">
    <location>
        <begin position="840"/>
        <end position="895"/>
    </location>
</feature>
<evidence type="ECO:0000256" key="2">
    <source>
        <dbReference type="SAM" id="MobiDB-lite"/>
    </source>
</evidence>
<protein>
    <recommendedName>
        <fullName evidence="3">WW domain-containing protein</fullName>
    </recommendedName>
</protein>
<proteinExistence type="predicted"/>
<evidence type="ECO:0000259" key="3">
    <source>
        <dbReference type="PROSITE" id="PS50020"/>
    </source>
</evidence>
<dbReference type="OrthoDB" id="410044at2759"/>
<dbReference type="GeneID" id="41973312"/>
<feature type="compositionally biased region" description="Acidic residues" evidence="2">
    <location>
        <begin position="549"/>
        <end position="582"/>
    </location>
</feature>
<dbReference type="PROSITE" id="PS01159">
    <property type="entry name" value="WW_DOMAIN_1"/>
    <property type="match status" value="1"/>
</dbReference>
<feature type="region of interest" description="Disordered" evidence="2">
    <location>
        <begin position="121"/>
        <end position="140"/>
    </location>
</feature>
<dbReference type="InterPro" id="IPR036517">
    <property type="entry name" value="FF_domain_sf"/>
</dbReference>
<dbReference type="AlphaFoldDB" id="A0A507AUM3"/>
<dbReference type="Pfam" id="PF01846">
    <property type="entry name" value="FF"/>
    <property type="match status" value="1"/>
</dbReference>
<dbReference type="SUPFAM" id="SSF51045">
    <property type="entry name" value="WW domain"/>
    <property type="match status" value="1"/>
</dbReference>
<name>A0A507AUM3_9PEZI</name>
<accession>A0A507AUM3</accession>